<dbReference type="EMBL" id="JH597761">
    <property type="protein sequence ID" value="EHP69903.1"/>
    <property type="molecule type" value="Genomic_DNA"/>
</dbReference>
<organism evidence="2 3">
    <name type="scientific">Metallosphaera yellowstonensis MK1</name>
    <dbReference type="NCBI Taxonomy" id="671065"/>
    <lineage>
        <taxon>Archaea</taxon>
        <taxon>Thermoproteota</taxon>
        <taxon>Thermoprotei</taxon>
        <taxon>Sulfolobales</taxon>
        <taxon>Sulfolobaceae</taxon>
        <taxon>Metallosphaera</taxon>
    </lineage>
</organism>
<gene>
    <name evidence="2" type="ORF">MetMK1DRAFT_00004050</name>
</gene>
<dbReference type="STRING" id="671065.MetMK1DRAFT_00004050"/>
<name>H2C4W1_9CREN</name>
<evidence type="ECO:0000313" key="2">
    <source>
        <dbReference type="EMBL" id="EHP69903.1"/>
    </source>
</evidence>
<evidence type="ECO:0000313" key="3">
    <source>
        <dbReference type="Proteomes" id="UP000003980"/>
    </source>
</evidence>
<comment type="cofactor">
    <cofactor evidence="1">
        <name>Mn(2+)</name>
        <dbReference type="ChEBI" id="CHEBI:29035"/>
    </cofactor>
</comment>
<dbReference type="PIRSF" id="PIRSF009226">
    <property type="entry name" value="UCP009226"/>
    <property type="match status" value="1"/>
</dbReference>
<dbReference type="Pfam" id="PF06023">
    <property type="entry name" value="Csa1"/>
    <property type="match status" value="1"/>
</dbReference>
<dbReference type="AlphaFoldDB" id="H2C4W1"/>
<dbReference type="InterPro" id="IPR009260">
    <property type="entry name" value="CRISPR-ass_Csa1"/>
</dbReference>
<dbReference type="NCBIfam" id="TIGR01896">
    <property type="entry name" value="cas_AF1879"/>
    <property type="match status" value="1"/>
</dbReference>
<dbReference type="InterPro" id="IPR011604">
    <property type="entry name" value="PDDEXK-like_dom_sf"/>
</dbReference>
<sequence>MDNILGVLIIPMLSQAEMFRSLRKLHSWRSSDPVPEELRGWSYHRPPVRPRSYLGLSMHEVAYLYCPTKRDVYLRRIMKVKGDWDKPHIQLGSLVHKVVGRASRDVALVALSGQDPVEAFSSFNPSLECGEMEEYCRKLYKFLTLTWLADTARSRAVYGGEALGLFPWVSEIRVDGSLLGLSNKLSIDALGSLALVEVKTGKREDFHKVGLTGYALAVESSLEVPVDFGFLVYFNGVGKGEVEVQVDPVYVSPDLRKEFLDRRDEVVDIVVSQRDPGMPPTCPEACPFYSTCNGR</sequence>
<dbReference type="HOGENOM" id="CLU_905009_0_0_2"/>
<accession>H2C4W1</accession>
<dbReference type="Proteomes" id="UP000003980">
    <property type="component" value="Unassembled WGS sequence"/>
</dbReference>
<dbReference type="RefSeq" id="WP_009070140.1">
    <property type="nucleotide sequence ID" value="NZ_JH597761.1"/>
</dbReference>
<dbReference type="Gene3D" id="3.90.320.10">
    <property type="match status" value="1"/>
</dbReference>
<protein>
    <submittedName>
        <fullName evidence="2">CRISPR-associated protein Cas4/Csa1, subtype I-A/APERN</fullName>
    </submittedName>
</protein>
<keyword evidence="3" id="KW-1185">Reference proteome</keyword>
<reference evidence="2 3" key="1">
    <citation type="submission" date="2012-01" db="EMBL/GenBank/DDBJ databases">
        <title>Improved High-Quality Draft sequence of Metallosphaera yellowstonensis MK1.</title>
        <authorList>
            <consortium name="US DOE Joint Genome Institute"/>
            <person name="Lucas S."/>
            <person name="Han J."/>
            <person name="Cheng J.-F."/>
            <person name="Goodwin L."/>
            <person name="Pitluck S."/>
            <person name="Peters L."/>
            <person name="Teshima H."/>
            <person name="Detter J.C."/>
            <person name="Han C."/>
            <person name="Tapia R."/>
            <person name="Land M."/>
            <person name="Hauser L."/>
            <person name="Kyrpides N."/>
            <person name="Kozubal M."/>
            <person name="Macur R.E."/>
            <person name="Jay Z."/>
            <person name="Inskeep W."/>
            <person name="Woyke T."/>
        </authorList>
    </citation>
    <scope>NUCLEOTIDE SEQUENCE [LARGE SCALE GENOMIC DNA]</scope>
    <source>
        <strain evidence="2 3">MK1</strain>
    </source>
</reference>
<evidence type="ECO:0000256" key="1">
    <source>
        <dbReference type="ARBA" id="ARBA00001936"/>
    </source>
</evidence>
<dbReference type="eggNOG" id="arCOG04195">
    <property type="taxonomic scope" value="Archaea"/>
</dbReference>
<proteinExistence type="predicted"/>